<reference evidence="3 4" key="1">
    <citation type="submission" date="2024-11" db="EMBL/GenBank/DDBJ databases">
        <title>Chromosome-level genome assembly of Eucalyptus globulus Labill. provides insights into its genome evolution.</title>
        <authorList>
            <person name="Li X."/>
        </authorList>
    </citation>
    <scope>NUCLEOTIDE SEQUENCE [LARGE SCALE GENOMIC DNA]</scope>
    <source>
        <strain evidence="3">CL2024</strain>
        <tissue evidence="3">Fresh tender leaves</tissue>
    </source>
</reference>
<dbReference type="Proteomes" id="UP001634007">
    <property type="component" value="Unassembled WGS sequence"/>
</dbReference>
<sequence>MALVAHLCLANCLLLLPLFAVVFAADIDAYGSRSGLKKPKLQGDQSLLSTDIGIQGVIYCKSGSKLVPLQGARARVTCLAVDKRGYETAPFCILSRPTDANGYFLATLSPSEVEDDWKLTHCKAFLEPSPSETCKVPTDVNKGITGALLSSYRLSKDKRMKWFSVGPFVYTE</sequence>
<keyword evidence="1 2" id="KW-0732">Signal</keyword>
<gene>
    <name evidence="3" type="ORF">ACJRO7_009135</name>
</gene>
<evidence type="ECO:0000313" key="3">
    <source>
        <dbReference type="EMBL" id="KAL3717646.1"/>
    </source>
</evidence>
<dbReference type="PANTHER" id="PTHR33470:SF40">
    <property type="entry name" value="PROTEIN SEED AND ROOT HAIR PROTECTIVE PROTEIN"/>
    <property type="match status" value="1"/>
</dbReference>
<dbReference type="PANTHER" id="PTHR33470">
    <property type="entry name" value="OS01G0164075 PROTEIN"/>
    <property type="match status" value="1"/>
</dbReference>
<comment type="caution">
    <text evidence="3">The sequence shown here is derived from an EMBL/GenBank/DDBJ whole genome shotgun (WGS) entry which is preliminary data.</text>
</comment>
<accession>A0ABD3ITA3</accession>
<name>A0ABD3ITA3_EUCGL</name>
<dbReference type="Pfam" id="PF01190">
    <property type="entry name" value="Pollen_Ole_e_1"/>
    <property type="match status" value="1"/>
</dbReference>
<feature type="chain" id="PRO_5044754465" description="Pollen Ole e 1 allergen and extensin family protein" evidence="2">
    <location>
        <begin position="25"/>
        <end position="172"/>
    </location>
</feature>
<organism evidence="3 4">
    <name type="scientific">Eucalyptus globulus</name>
    <name type="common">Tasmanian blue gum</name>
    <dbReference type="NCBI Taxonomy" id="34317"/>
    <lineage>
        <taxon>Eukaryota</taxon>
        <taxon>Viridiplantae</taxon>
        <taxon>Streptophyta</taxon>
        <taxon>Embryophyta</taxon>
        <taxon>Tracheophyta</taxon>
        <taxon>Spermatophyta</taxon>
        <taxon>Magnoliopsida</taxon>
        <taxon>eudicotyledons</taxon>
        <taxon>Gunneridae</taxon>
        <taxon>Pentapetalae</taxon>
        <taxon>rosids</taxon>
        <taxon>malvids</taxon>
        <taxon>Myrtales</taxon>
        <taxon>Myrtaceae</taxon>
        <taxon>Myrtoideae</taxon>
        <taxon>Eucalypteae</taxon>
        <taxon>Eucalyptus</taxon>
    </lineage>
</organism>
<evidence type="ECO:0008006" key="5">
    <source>
        <dbReference type="Google" id="ProtNLM"/>
    </source>
</evidence>
<dbReference type="EMBL" id="JBJKBG010000011">
    <property type="protein sequence ID" value="KAL3717646.1"/>
    <property type="molecule type" value="Genomic_DNA"/>
</dbReference>
<evidence type="ECO:0000256" key="2">
    <source>
        <dbReference type="SAM" id="SignalP"/>
    </source>
</evidence>
<evidence type="ECO:0000313" key="4">
    <source>
        <dbReference type="Proteomes" id="UP001634007"/>
    </source>
</evidence>
<keyword evidence="4" id="KW-1185">Reference proteome</keyword>
<feature type="signal peptide" evidence="2">
    <location>
        <begin position="1"/>
        <end position="24"/>
    </location>
</feature>
<proteinExistence type="predicted"/>
<dbReference type="AlphaFoldDB" id="A0ABD3ITA3"/>
<evidence type="ECO:0000256" key="1">
    <source>
        <dbReference type="ARBA" id="ARBA00022729"/>
    </source>
</evidence>
<protein>
    <recommendedName>
        <fullName evidence="5">Pollen Ole e 1 allergen and extensin family protein</fullName>
    </recommendedName>
</protein>